<protein>
    <submittedName>
        <fullName evidence="5">KH domain-containing, RNA-binding, signal transduction-associated protein 2-like isoform X1</fullName>
    </submittedName>
</protein>
<evidence type="ECO:0000313" key="4">
    <source>
        <dbReference type="Proteomes" id="UP001318040"/>
    </source>
</evidence>
<dbReference type="CDD" id="cd22384">
    <property type="entry name" value="KH-I_KHDRBS"/>
    <property type="match status" value="1"/>
</dbReference>
<dbReference type="AlphaFoldDB" id="A0AAJ7UIV3"/>
<dbReference type="SUPFAM" id="SSF54791">
    <property type="entry name" value="Eukaryotic type KH-domain (KH-domain type I)"/>
    <property type="match status" value="1"/>
</dbReference>
<dbReference type="GO" id="GO:0000381">
    <property type="term" value="P:regulation of alternative mRNA splicing, via spliceosome"/>
    <property type="evidence" value="ECO:0007669"/>
    <property type="project" value="TreeGrafter"/>
</dbReference>
<organism evidence="4 5">
    <name type="scientific">Petromyzon marinus</name>
    <name type="common">Sea lamprey</name>
    <dbReference type="NCBI Taxonomy" id="7757"/>
    <lineage>
        <taxon>Eukaryota</taxon>
        <taxon>Metazoa</taxon>
        <taxon>Chordata</taxon>
        <taxon>Craniata</taxon>
        <taxon>Vertebrata</taxon>
        <taxon>Cyclostomata</taxon>
        <taxon>Hyperoartia</taxon>
        <taxon>Petromyzontiformes</taxon>
        <taxon>Petromyzontidae</taxon>
        <taxon>Petromyzon</taxon>
    </lineage>
</organism>
<evidence type="ECO:0000313" key="5">
    <source>
        <dbReference type="RefSeq" id="XP_032836040.1"/>
    </source>
</evidence>
<reference evidence="5" key="1">
    <citation type="submission" date="2025-08" db="UniProtKB">
        <authorList>
            <consortium name="RefSeq"/>
        </authorList>
    </citation>
    <scope>IDENTIFICATION</scope>
    <source>
        <tissue evidence="5">Sperm</tissue>
    </source>
</reference>
<feature type="domain" description="K Homology" evidence="3">
    <location>
        <begin position="59"/>
        <end position="158"/>
    </location>
</feature>
<accession>A0AAJ7UIV3</accession>
<dbReference type="Proteomes" id="UP001318040">
    <property type="component" value="Chromosome 43"/>
</dbReference>
<gene>
    <name evidence="5" type="primary">LOC116957787</name>
</gene>
<dbReference type="PANTHER" id="PTHR11208:SF42">
    <property type="entry name" value="QUAKING RELATED 54B, ISOFORM E"/>
    <property type="match status" value="1"/>
</dbReference>
<dbReference type="InterPro" id="IPR036612">
    <property type="entry name" value="KH_dom_type_1_sf"/>
</dbReference>
<dbReference type="InterPro" id="IPR055256">
    <property type="entry name" value="KH_1_KHDC4/BBP-like"/>
</dbReference>
<evidence type="ECO:0000256" key="2">
    <source>
        <dbReference type="SAM" id="MobiDB-lite"/>
    </source>
</evidence>
<keyword evidence="4" id="KW-1185">Reference proteome</keyword>
<evidence type="ECO:0000259" key="3">
    <source>
        <dbReference type="SMART" id="SM00322"/>
    </source>
</evidence>
<dbReference type="RefSeq" id="XP_032836040.1">
    <property type="nucleotide sequence ID" value="XM_032980149.1"/>
</dbReference>
<dbReference type="InterPro" id="IPR004087">
    <property type="entry name" value="KH_dom"/>
</dbReference>
<dbReference type="InterPro" id="IPR045071">
    <property type="entry name" value="BBP-like"/>
</dbReference>
<keyword evidence="1" id="KW-0694">RNA-binding</keyword>
<dbReference type="GO" id="GO:0003729">
    <property type="term" value="F:mRNA binding"/>
    <property type="evidence" value="ECO:0007669"/>
    <property type="project" value="TreeGrafter"/>
</dbReference>
<evidence type="ECO:0000256" key="1">
    <source>
        <dbReference type="ARBA" id="ARBA00022884"/>
    </source>
</evidence>
<dbReference type="SMART" id="SM00322">
    <property type="entry name" value="KH"/>
    <property type="match status" value="1"/>
</dbReference>
<feature type="region of interest" description="Disordered" evidence="2">
    <location>
        <begin position="299"/>
        <end position="332"/>
    </location>
</feature>
<feature type="region of interest" description="Disordered" evidence="2">
    <location>
        <begin position="188"/>
        <end position="214"/>
    </location>
</feature>
<sequence length="332" mass="37021">MEEEKARGYVLELETERDKLGSSQGLCKRLIQEEITRVRHAASKRDEPKYLEILANKSIKLSEKVLIPVKEHPKFNFIGKLLGPKGETLKQLQASTGARMAICGRGSMRDKQKEEELRNGAELKYAHLKEQLHVFVMVNAPPKEAYARMAAAIAELQNFLQPDYETNGQSSYMNGEEEEAYALVPAPASHGPPGRGRPVSRQAPHHMARSSSSGHVVAAVALPMSRPVRVVRAPHGAVPGAVPSRPHARDAHDVYMAAPAPTHGEYEYEEETYTVSYENTASNPSSSARYYAYGHEEYGPEEWSRAPQAPLKADPPSRVRKGVYRPHPYDRY</sequence>
<dbReference type="PANTHER" id="PTHR11208">
    <property type="entry name" value="RNA-BINDING PROTEIN RELATED"/>
    <property type="match status" value="1"/>
</dbReference>
<dbReference type="GO" id="GO:0005634">
    <property type="term" value="C:nucleus"/>
    <property type="evidence" value="ECO:0007669"/>
    <property type="project" value="TreeGrafter"/>
</dbReference>
<dbReference type="KEGG" id="pmrn:116957787"/>
<name>A0AAJ7UIV3_PETMA</name>
<proteinExistence type="predicted"/>
<dbReference type="Pfam" id="PF22675">
    <property type="entry name" value="KH-I_KHDC4-BBP"/>
    <property type="match status" value="1"/>
</dbReference>
<dbReference type="Gene3D" id="3.30.1370.10">
    <property type="entry name" value="K Homology domain, type 1"/>
    <property type="match status" value="1"/>
</dbReference>